<feature type="region of interest" description="Disordered" evidence="1">
    <location>
        <begin position="621"/>
        <end position="732"/>
    </location>
</feature>
<dbReference type="InterPro" id="IPR013694">
    <property type="entry name" value="VIT"/>
</dbReference>
<dbReference type="EMBL" id="JABCKV010000027">
    <property type="protein sequence ID" value="KAG5646063.1"/>
    <property type="molecule type" value="Genomic_DNA"/>
</dbReference>
<accession>A0A9P7KCZ3</accession>
<dbReference type="Gene3D" id="3.40.50.410">
    <property type="entry name" value="von Willebrand factor, type A domain"/>
    <property type="match status" value="1"/>
</dbReference>
<dbReference type="InterPro" id="IPR002035">
    <property type="entry name" value="VWF_A"/>
</dbReference>
<protein>
    <recommendedName>
        <fullName evidence="6">von Willebrand domain containing protein</fullName>
    </recommendedName>
</protein>
<dbReference type="PANTHER" id="PTHR45737">
    <property type="entry name" value="VON WILLEBRAND FACTOR A DOMAIN-CONTAINING PROTEIN 5A"/>
    <property type="match status" value="1"/>
</dbReference>
<feature type="domain" description="VWFA" evidence="2">
    <location>
        <begin position="210"/>
        <end position="393"/>
    </location>
</feature>
<feature type="compositionally biased region" description="Low complexity" evidence="1">
    <location>
        <begin position="701"/>
        <end position="711"/>
    </location>
</feature>
<comment type="caution">
    <text evidence="4">The sequence shown here is derived from an EMBL/GenBank/DDBJ whole genome shotgun (WGS) entry which is preliminary data.</text>
</comment>
<dbReference type="SMART" id="SM00327">
    <property type="entry name" value="VWA"/>
    <property type="match status" value="1"/>
</dbReference>
<proteinExistence type="predicted"/>
<dbReference type="Pfam" id="PF13768">
    <property type="entry name" value="VWA_3"/>
    <property type="match status" value="1"/>
</dbReference>
<reference evidence="4" key="2">
    <citation type="submission" date="2021-10" db="EMBL/GenBank/DDBJ databases">
        <title>Phylogenomics reveals ancestral predisposition of the termite-cultivated fungus Termitomyces towards a domesticated lifestyle.</title>
        <authorList>
            <person name="Auxier B."/>
            <person name="Grum-Grzhimaylo A."/>
            <person name="Cardenas M.E."/>
            <person name="Lodge J.D."/>
            <person name="Laessoe T."/>
            <person name="Pedersen O."/>
            <person name="Smith M.E."/>
            <person name="Kuyper T.W."/>
            <person name="Franco-Molano E.A."/>
            <person name="Baroni T.J."/>
            <person name="Aanen D.K."/>
        </authorList>
    </citation>
    <scope>NUCLEOTIDE SEQUENCE</scope>
    <source>
        <strain evidence="4">AP01</strain>
        <tissue evidence="4">Mycelium</tissue>
    </source>
</reference>
<feature type="region of interest" description="Disordered" evidence="1">
    <location>
        <begin position="124"/>
        <end position="152"/>
    </location>
</feature>
<evidence type="ECO:0000259" key="2">
    <source>
        <dbReference type="PROSITE" id="PS50234"/>
    </source>
</evidence>
<feature type="region of interest" description="Disordered" evidence="1">
    <location>
        <begin position="549"/>
        <end position="593"/>
    </location>
</feature>
<dbReference type="PROSITE" id="PS50234">
    <property type="entry name" value="VWFA"/>
    <property type="match status" value="1"/>
</dbReference>
<dbReference type="AlphaFoldDB" id="A0A9P7KCZ3"/>
<organism evidence="4 5">
    <name type="scientific">Asterophora parasitica</name>
    <dbReference type="NCBI Taxonomy" id="117018"/>
    <lineage>
        <taxon>Eukaryota</taxon>
        <taxon>Fungi</taxon>
        <taxon>Dikarya</taxon>
        <taxon>Basidiomycota</taxon>
        <taxon>Agaricomycotina</taxon>
        <taxon>Agaricomycetes</taxon>
        <taxon>Agaricomycetidae</taxon>
        <taxon>Agaricales</taxon>
        <taxon>Tricholomatineae</taxon>
        <taxon>Lyophyllaceae</taxon>
        <taxon>Asterophora</taxon>
    </lineage>
</organism>
<dbReference type="Proteomes" id="UP000775547">
    <property type="component" value="Unassembled WGS sequence"/>
</dbReference>
<name>A0A9P7KCZ3_9AGAR</name>
<reference evidence="4" key="1">
    <citation type="submission" date="2020-07" db="EMBL/GenBank/DDBJ databases">
        <authorList>
            <person name="Nieuwenhuis M."/>
            <person name="Van De Peppel L.J.J."/>
        </authorList>
    </citation>
    <scope>NUCLEOTIDE SEQUENCE</scope>
    <source>
        <strain evidence="4">AP01</strain>
        <tissue evidence="4">Mycelium</tissue>
    </source>
</reference>
<feature type="compositionally biased region" description="Basic and acidic residues" evidence="1">
    <location>
        <begin position="715"/>
        <end position="725"/>
    </location>
</feature>
<feature type="compositionally biased region" description="Basic and acidic residues" evidence="1">
    <location>
        <begin position="126"/>
        <end position="143"/>
    </location>
</feature>
<dbReference type="SUPFAM" id="SSF53300">
    <property type="entry name" value="vWA-like"/>
    <property type="match status" value="1"/>
</dbReference>
<evidence type="ECO:0000256" key="1">
    <source>
        <dbReference type="SAM" id="MobiDB-lite"/>
    </source>
</evidence>
<dbReference type="PROSITE" id="PS51468">
    <property type="entry name" value="VIT"/>
    <property type="match status" value="1"/>
</dbReference>
<evidence type="ECO:0008006" key="6">
    <source>
        <dbReference type="Google" id="ProtNLM"/>
    </source>
</evidence>
<gene>
    <name evidence="4" type="ORF">DXG03_004486</name>
</gene>
<feature type="domain" description="VIT" evidence="3">
    <location>
        <begin position="1"/>
        <end position="65"/>
    </location>
</feature>
<evidence type="ECO:0000313" key="5">
    <source>
        <dbReference type="Proteomes" id="UP000775547"/>
    </source>
</evidence>
<evidence type="ECO:0000259" key="3">
    <source>
        <dbReference type="PROSITE" id="PS51468"/>
    </source>
</evidence>
<dbReference type="PANTHER" id="PTHR45737:SF6">
    <property type="entry name" value="VON WILLEBRAND FACTOR A DOMAIN-CONTAINING PROTEIN 5A"/>
    <property type="match status" value="1"/>
</dbReference>
<keyword evidence="5" id="KW-1185">Reference proteome</keyword>
<feature type="compositionally biased region" description="Acidic residues" evidence="1">
    <location>
        <begin position="641"/>
        <end position="656"/>
    </location>
</feature>
<sequence>MRTSDNRTVTGLVKEKEMAQEEFDEAVRDGQLAGLVNYVTDDVFTISVGAIPSYATVDIHLEYVMCLANDDNTDEVRFQLSKGIGERYGTPPPELTSARRPAAHTRIRITCAIQTSGRLQEIISPSHKDEISEKRHSTDQNRESRRRSTVKHRSTSFLERDFVLIIRAQGLDSPRCFAELQADAIGKHPTLALQLSLVPKLSLPRIASQEYLFVVDRSGSMNGDRIATAKQTLNLLLRMLPSRGTMFNIFIFDDQVSGLWRKSLEYNETSLKSAAAFIDSIQVKGGTEIGGALRIVLRSRISNIPTAIFVLTDGEAYGDEATVIVEDAVKQSSASAPLRVFTLGIGNGVSTATCDGIARAGNGISLCAIDTESIIGKCARLFRAGRTPFVRNVTIDWGISGDQLGTQAVTFSSQTLSSRTVATTPPPVVQQAPTHIHDIHAGTRMNVYSIVTLKANRVPNRIVLRGKLENGDDPFELVIPVYQVNLAGIGQGLPLIHTLAAWRLIQEHEEKRAPLPTTIMPDNEDEVRKAVIVRLGKEYQLVSQYTSFVATDSRQDDPPRSRHRGPRRGSLSPLGQTQRPSRQAPDDQRQNQLTTPGFLQSTLSALSGLFRLGGATVHRDESQALPGSWPDSPPHSPALSEDGEEDEENRNDDAGDSDGSTETHDTFTTMSSLESYAWSDWSPPPSPPPELSEEEERRRSQPSPRIQPLSLAPEAVRRSRERDAPPVHPQEPVAPLNVVQLVRLQSFDGSFQLDDSLRGIVGASAVDEANNVDVDAKVWATALSIAFMQKQMAMGHQKELLDDLLVKALEYLVATAGDGVVEDLLQRAGEALA</sequence>
<dbReference type="InterPro" id="IPR036465">
    <property type="entry name" value="vWFA_dom_sf"/>
</dbReference>
<evidence type="ECO:0000313" key="4">
    <source>
        <dbReference type="EMBL" id="KAG5646063.1"/>
    </source>
</evidence>
<dbReference type="Pfam" id="PF08487">
    <property type="entry name" value="VIT"/>
    <property type="match status" value="1"/>
</dbReference>
<dbReference type="OrthoDB" id="1729737at2759"/>